<comment type="function">
    <text evidence="21">Multi domain E3 ubiquitin ligase that also plays a role in DNA methylation and histone modifications.</text>
</comment>
<proteinExistence type="predicted"/>
<comment type="cofactor">
    <cofactor evidence="2">
        <name>Fe(2+)</name>
        <dbReference type="ChEBI" id="CHEBI:29033"/>
    </cofactor>
</comment>
<evidence type="ECO:0000256" key="8">
    <source>
        <dbReference type="ARBA" id="ARBA00022723"/>
    </source>
</evidence>
<dbReference type="FunFam" id="2.30.30.140:FF:000068">
    <property type="entry name" value="E3 ubiquitin-protein ligase UHRF1 isoform 1"/>
    <property type="match status" value="1"/>
</dbReference>
<evidence type="ECO:0000256" key="7">
    <source>
        <dbReference type="ARBA" id="ARBA00022679"/>
    </source>
</evidence>
<keyword evidence="10 19" id="KW-0863">Zinc-finger</keyword>
<evidence type="ECO:0000313" key="28">
    <source>
        <dbReference type="EMBL" id="GLD49916.1"/>
    </source>
</evidence>
<dbReference type="InterPro" id="IPR013083">
    <property type="entry name" value="Znf_RING/FYVE/PHD"/>
</dbReference>
<dbReference type="PANTHER" id="PTHR14140">
    <property type="entry name" value="E3 UBIQUITIN-PROTEIN LIGASE UHRF-RELATED"/>
    <property type="match status" value="1"/>
</dbReference>
<feature type="compositionally biased region" description="Polar residues" evidence="22">
    <location>
        <begin position="88"/>
        <end position="97"/>
    </location>
</feature>
<dbReference type="FunFam" id="2.60.120.650:FF:000071">
    <property type="entry name" value="Lysine (K)-specific demethylase 4B"/>
    <property type="match status" value="1"/>
</dbReference>
<dbReference type="GO" id="GO:0006950">
    <property type="term" value="P:response to stress"/>
    <property type="evidence" value="ECO:0007669"/>
    <property type="project" value="UniProtKB-ARBA"/>
</dbReference>
<dbReference type="InterPro" id="IPR001965">
    <property type="entry name" value="Znf_PHD"/>
</dbReference>
<evidence type="ECO:0000256" key="22">
    <source>
        <dbReference type="SAM" id="MobiDB-lite"/>
    </source>
</evidence>
<keyword evidence="14" id="KW-0560">Oxidoreductase</keyword>
<evidence type="ECO:0000256" key="14">
    <source>
        <dbReference type="ARBA" id="ARBA00022964"/>
    </source>
</evidence>
<evidence type="ECO:0000256" key="19">
    <source>
        <dbReference type="PROSITE-ProRule" id="PRU00146"/>
    </source>
</evidence>
<keyword evidence="8 21" id="KW-0479">Metal-binding</keyword>
<dbReference type="PROSITE" id="PS50053">
    <property type="entry name" value="UBIQUITIN_2"/>
    <property type="match status" value="1"/>
</dbReference>
<evidence type="ECO:0000256" key="3">
    <source>
        <dbReference type="ARBA" id="ARBA00004123"/>
    </source>
</evidence>
<comment type="pathway">
    <text evidence="4 21">Protein modification; protein ubiquitination.</text>
</comment>
<feature type="region of interest" description="Disordered" evidence="22">
    <location>
        <begin position="612"/>
        <end position="655"/>
    </location>
</feature>
<dbReference type="InterPro" id="IPR021991">
    <property type="entry name" value="TTD_dom"/>
</dbReference>
<keyword evidence="13" id="KW-0156">Chromatin regulator</keyword>
<gene>
    <name evidence="28" type="ORF">AKAME5_002769700</name>
</gene>
<dbReference type="Gene3D" id="3.30.40.10">
    <property type="entry name" value="Zinc/RING finger domain, C3HC4 (zinc finger)"/>
    <property type="match status" value="1"/>
</dbReference>
<keyword evidence="7 21" id="KW-0808">Transferase</keyword>
<feature type="region of interest" description="Disordered" evidence="22">
    <location>
        <begin position="281"/>
        <end position="303"/>
    </location>
</feature>
<dbReference type="PROSITE" id="PS51183">
    <property type="entry name" value="JMJN"/>
    <property type="match status" value="1"/>
</dbReference>
<dbReference type="InterPro" id="IPR045134">
    <property type="entry name" value="UHRF1/2-like"/>
</dbReference>
<dbReference type="SUPFAM" id="SSF51197">
    <property type="entry name" value="Clavaminate synthase-like"/>
    <property type="match status" value="1"/>
</dbReference>
<feature type="domain" description="Ubiquitin-like" evidence="24">
    <location>
        <begin position="18"/>
        <end position="71"/>
    </location>
</feature>
<evidence type="ECO:0000256" key="20">
    <source>
        <dbReference type="PROSITE-ProRule" id="PRU00358"/>
    </source>
</evidence>
<dbReference type="Pfam" id="PF02375">
    <property type="entry name" value="JmjN"/>
    <property type="match status" value="1"/>
</dbReference>
<dbReference type="Proteomes" id="UP001279410">
    <property type="component" value="Unassembled WGS sequence"/>
</dbReference>
<feature type="domain" description="JmjC" evidence="27">
    <location>
        <begin position="974"/>
        <end position="1083"/>
    </location>
</feature>
<feature type="compositionally biased region" description="Low complexity" evidence="22">
    <location>
        <begin position="770"/>
        <end position="779"/>
    </location>
</feature>
<protein>
    <recommendedName>
        <fullName evidence="21">E3 ubiquitin-protein ligase UHRF</fullName>
        <ecNumber evidence="21">2.3.2.27</ecNumber>
    </recommendedName>
    <alternativeName>
        <fullName evidence="21">RING-type E3 ubiquitin transferase UHRF</fullName>
    </alternativeName>
    <alternativeName>
        <fullName evidence="21">Ubiquitin-like PHD and RING finger domain-containing protein</fullName>
    </alternativeName>
    <alternativeName>
        <fullName evidence="21">Ubiquitin-like-containing PHD and RING finger domains protein</fullName>
    </alternativeName>
</protein>
<comment type="catalytic activity">
    <reaction evidence="1 21">
        <text>S-ubiquitinyl-[E2 ubiquitin-conjugating enzyme]-L-cysteine + [acceptor protein]-L-lysine = [E2 ubiquitin-conjugating enzyme]-L-cysteine + N(6)-ubiquitinyl-[acceptor protein]-L-lysine.</text>
        <dbReference type="EC" id="2.3.2.27"/>
    </reaction>
</comment>
<dbReference type="Pfam" id="PF00628">
    <property type="entry name" value="PHD"/>
    <property type="match status" value="1"/>
</dbReference>
<feature type="compositionally biased region" description="Pro residues" evidence="22">
    <location>
        <begin position="826"/>
        <end position="836"/>
    </location>
</feature>
<feature type="region of interest" description="Disordered" evidence="22">
    <location>
        <begin position="747"/>
        <end position="841"/>
    </location>
</feature>
<evidence type="ECO:0000259" key="23">
    <source>
        <dbReference type="PROSITE" id="PS50016"/>
    </source>
</evidence>
<dbReference type="Gene3D" id="2.60.120.650">
    <property type="entry name" value="Cupin"/>
    <property type="match status" value="1"/>
</dbReference>
<dbReference type="GO" id="GO:0008270">
    <property type="term" value="F:zinc ion binding"/>
    <property type="evidence" value="ECO:0007669"/>
    <property type="project" value="UniProtKB-KW"/>
</dbReference>
<sequence>MDGKETHRVDSLSKLTKVDELRVKIMELFKVEPERQRLFYRGKQMEDGHTIFDYNVGLNDIVQLLVRQKMAPVNVIKSKDKEAELSDSDSGCGSTQSESDKSSTHGEAEGQTASTSAQTNTPELIDPGFGYYKINELVDARDLNMGAWFEAQIVNVTKTTKTPKEEAAEAQPAEEEILYHVKYEDYPENGVIQLLAKDVRPRARTVYQWHQLEAGMIVMVNYNPDDPKERGYWYDAEIQRKRETRTLREIYAKIILGDAGDSLNDCRIMFLTEIYKIEEPGSLSDAPPGSESPLKRSNGPECKHCKDDPDKNCRWCNCHICGIKQDPDKQLLCDECDMAYHTYCLNPPLTSIPEDEDWYCPGCRNDTSEVVLAGEKLAESHLCFLLASFSSSSQRDWGKGMACVGRTKQCTIVPSNHYGPIPGVPVGSLWKFRVQVSEAGVHRPHVAGIHGRSNDGAYSLVLAGGYEDDVDDGNEFTYTGSGGRDLSGNKRTAEQSCDQTLTHMNRALALNCNVPVNDKNGAESKNWKEGKPVRVVRSCKGRKHSKYCPEEGNRYDGIYKVVKYWPAKGKSGFLVWRYLLKRDDDEPAPWTRDGKERIKKLGLTMQYPAGYQKEKENKNEVEEEAATPSKAKRKRKSQGSESTKTSPGKTPKKVKVEVYKLSQEQKALIKNDKPNKKLWDEAMESLSLGPKFLNKVEEVFLCICCQEVVYQPITTECQHNVCRVTGKGRYRTAGGLPAILDNQMATDMPMDTVPAPHPTPTSPPDPAPASSPALSSSATQDQVPTQEPAIAETPHTAVTSEQDAAPDLTSAQPANPDVAPGLAPGSEPPPAHPVPPVSAKNPSCKIMTFRPTMEEFKDFAKYIVYMESQGAHRAGLAKVIPPEGWKPRRSYDTIEDMVIPAPIMQVVTGQSGLFTQYNIQKKSMTVGEYRKLANSKKYCTPRHKDFDDLERKYWKNLTFVSPIYGADVSGSIYDEDIHEWNIGHLNTLLDMVEQECGIVIEGVNTPYLYFGMWKTTFAWHTEDMDLYSINYLHFGQPKSCPSSAFFFLSLLTQLSLTITPSLFLLLMPPLFPPCFNIRVAVEA</sequence>
<dbReference type="PROSITE" id="PS51015">
    <property type="entry name" value="YDG"/>
    <property type="match status" value="1"/>
</dbReference>
<feature type="compositionally biased region" description="Basic and acidic residues" evidence="22">
    <location>
        <begin position="98"/>
        <end position="108"/>
    </location>
</feature>
<dbReference type="CDD" id="cd15616">
    <property type="entry name" value="PHD_UHRF1"/>
    <property type="match status" value="1"/>
</dbReference>
<evidence type="ECO:0000256" key="13">
    <source>
        <dbReference type="ARBA" id="ARBA00022853"/>
    </source>
</evidence>
<organism evidence="28 29">
    <name type="scientific">Lates japonicus</name>
    <name type="common">Japanese lates</name>
    <dbReference type="NCBI Taxonomy" id="270547"/>
    <lineage>
        <taxon>Eukaryota</taxon>
        <taxon>Metazoa</taxon>
        <taxon>Chordata</taxon>
        <taxon>Craniata</taxon>
        <taxon>Vertebrata</taxon>
        <taxon>Euteleostomi</taxon>
        <taxon>Actinopterygii</taxon>
        <taxon>Neopterygii</taxon>
        <taxon>Teleostei</taxon>
        <taxon>Neoteleostei</taxon>
        <taxon>Acanthomorphata</taxon>
        <taxon>Carangaria</taxon>
        <taxon>Carangaria incertae sedis</taxon>
        <taxon>Centropomidae</taxon>
        <taxon>Lates</taxon>
    </lineage>
</organism>
<dbReference type="Gene3D" id="2.30.30.140">
    <property type="match status" value="1"/>
</dbReference>
<comment type="caution">
    <text evidence="28">The sequence shown here is derived from an EMBL/GenBank/DDBJ whole genome shotgun (WGS) entry which is preliminary data.</text>
</comment>
<dbReference type="Gene3D" id="2.30.280.10">
    <property type="entry name" value="SRA-YDG"/>
    <property type="match status" value="1"/>
</dbReference>
<evidence type="ECO:0000256" key="16">
    <source>
        <dbReference type="ARBA" id="ARBA00023163"/>
    </source>
</evidence>
<evidence type="ECO:0000256" key="15">
    <source>
        <dbReference type="ARBA" id="ARBA00023015"/>
    </source>
</evidence>
<dbReference type="InterPro" id="IPR003347">
    <property type="entry name" value="JmjC_dom"/>
</dbReference>
<dbReference type="CDD" id="cd17122">
    <property type="entry name" value="Ubl_UHRF1"/>
    <property type="match status" value="1"/>
</dbReference>
<dbReference type="FunFam" id="2.30.280.10:FF:000001">
    <property type="entry name" value="E3 ubiquitin-protein ligase UHRF1 isoform 1"/>
    <property type="match status" value="1"/>
</dbReference>
<dbReference type="GO" id="GO:0003677">
    <property type="term" value="F:DNA binding"/>
    <property type="evidence" value="ECO:0007669"/>
    <property type="project" value="UniProtKB-KW"/>
</dbReference>
<keyword evidence="18" id="KW-0131">Cell cycle</keyword>
<evidence type="ECO:0000256" key="10">
    <source>
        <dbReference type="ARBA" id="ARBA00022771"/>
    </source>
</evidence>
<keyword evidence="6" id="KW-0597">Phosphoprotein</keyword>
<comment type="subcellular location">
    <subcellularLocation>
        <location evidence="3 20 21">Nucleus</location>
    </subcellularLocation>
</comment>
<dbReference type="GO" id="GO:0051213">
    <property type="term" value="F:dioxygenase activity"/>
    <property type="evidence" value="ECO:0007669"/>
    <property type="project" value="UniProtKB-KW"/>
</dbReference>
<dbReference type="PANTHER" id="PTHR14140:SF2">
    <property type="entry name" value="E3 UBIQUITIN-PROTEIN LIGASE UHRF1"/>
    <property type="match status" value="1"/>
</dbReference>
<evidence type="ECO:0000256" key="18">
    <source>
        <dbReference type="ARBA" id="ARBA00023306"/>
    </source>
</evidence>
<keyword evidence="5" id="KW-0678">Repressor</keyword>
<dbReference type="Pfam" id="PF00240">
    <property type="entry name" value="ubiquitin"/>
    <property type="match status" value="1"/>
</dbReference>
<keyword evidence="17 20" id="KW-0539">Nucleus</keyword>
<feature type="domain" description="PHD-type" evidence="23">
    <location>
        <begin position="315"/>
        <end position="366"/>
    </location>
</feature>
<evidence type="ECO:0000256" key="9">
    <source>
        <dbReference type="ARBA" id="ARBA00022737"/>
    </source>
</evidence>
<dbReference type="FunFam" id="2.30.30.1150:FF:000001">
    <property type="entry name" value="E3 ubiquitin-protein ligase UHRF2 isoform X1"/>
    <property type="match status" value="1"/>
</dbReference>
<dbReference type="EC" id="2.3.2.27" evidence="21"/>
<dbReference type="InterPro" id="IPR003349">
    <property type="entry name" value="JmjN"/>
</dbReference>
<dbReference type="SUPFAM" id="SSF88697">
    <property type="entry name" value="PUA domain-like"/>
    <property type="match status" value="1"/>
</dbReference>
<dbReference type="InterPro" id="IPR003105">
    <property type="entry name" value="SRA_YDG"/>
</dbReference>
<dbReference type="InterPro" id="IPR000626">
    <property type="entry name" value="Ubiquitin-like_dom"/>
</dbReference>
<feature type="compositionally biased region" description="Low complexity" evidence="22">
    <location>
        <begin position="639"/>
        <end position="649"/>
    </location>
</feature>
<feature type="domain" description="YDG" evidence="25">
    <location>
        <begin position="419"/>
        <end position="582"/>
    </location>
</feature>
<evidence type="ECO:0000256" key="11">
    <source>
        <dbReference type="ARBA" id="ARBA00022786"/>
    </source>
</evidence>
<accession>A0AAD3MA11</accession>
<dbReference type="AlphaFoldDB" id="A0AAD3MA11"/>
<dbReference type="Pfam" id="PF12148">
    <property type="entry name" value="TTD"/>
    <property type="match status" value="1"/>
</dbReference>
<evidence type="ECO:0000256" key="21">
    <source>
        <dbReference type="RuleBase" id="RU369101"/>
    </source>
</evidence>
<keyword evidence="12 21" id="KW-0862">Zinc</keyword>
<evidence type="ECO:0000259" key="24">
    <source>
        <dbReference type="PROSITE" id="PS50053"/>
    </source>
</evidence>
<dbReference type="SUPFAM" id="SSF54236">
    <property type="entry name" value="Ubiquitin-like"/>
    <property type="match status" value="1"/>
</dbReference>
<evidence type="ECO:0000256" key="5">
    <source>
        <dbReference type="ARBA" id="ARBA00022491"/>
    </source>
</evidence>
<evidence type="ECO:0000256" key="12">
    <source>
        <dbReference type="ARBA" id="ARBA00022833"/>
    </source>
</evidence>
<evidence type="ECO:0000313" key="29">
    <source>
        <dbReference type="Proteomes" id="UP001279410"/>
    </source>
</evidence>
<dbReference type="Pfam" id="PF02182">
    <property type="entry name" value="SAD_SRA"/>
    <property type="match status" value="1"/>
</dbReference>
<dbReference type="GO" id="GO:0061630">
    <property type="term" value="F:ubiquitin protein ligase activity"/>
    <property type="evidence" value="ECO:0007669"/>
    <property type="project" value="UniProtKB-UniRule"/>
</dbReference>
<feature type="region of interest" description="Disordered" evidence="22">
    <location>
        <begin position="81"/>
        <end position="122"/>
    </location>
</feature>
<dbReference type="GO" id="GO:0042393">
    <property type="term" value="F:histone binding"/>
    <property type="evidence" value="ECO:0007669"/>
    <property type="project" value="UniProtKB-UniRule"/>
</dbReference>
<feature type="domain" description="JmjN" evidence="26">
    <location>
        <begin position="846"/>
        <end position="888"/>
    </location>
</feature>
<dbReference type="Pfam" id="PF02373">
    <property type="entry name" value="JmjC"/>
    <property type="match status" value="1"/>
</dbReference>
<evidence type="ECO:0000256" key="2">
    <source>
        <dbReference type="ARBA" id="ARBA00001954"/>
    </source>
</evidence>
<keyword evidence="9" id="KW-0677">Repeat</keyword>
<dbReference type="Gene3D" id="3.10.20.90">
    <property type="entry name" value="Phosphatidylinositol 3-kinase Catalytic Subunit, Chain A, domain 1"/>
    <property type="match status" value="1"/>
</dbReference>
<keyword evidence="11 21" id="KW-0833">Ubl conjugation pathway</keyword>
<reference evidence="28" key="1">
    <citation type="submission" date="2022-08" db="EMBL/GenBank/DDBJ databases">
        <title>Genome sequencing of akame (Lates japonicus).</title>
        <authorList>
            <person name="Hashiguchi Y."/>
            <person name="Takahashi H."/>
        </authorList>
    </citation>
    <scope>NUCLEOTIDE SEQUENCE</scope>
    <source>
        <strain evidence="28">Kochi</strain>
    </source>
</reference>
<keyword evidence="15" id="KW-0805">Transcription regulation</keyword>
<dbReference type="InterPro" id="IPR029071">
    <property type="entry name" value="Ubiquitin-like_domsf"/>
</dbReference>
<dbReference type="InterPro" id="IPR019787">
    <property type="entry name" value="Znf_PHD-finger"/>
</dbReference>
<dbReference type="InterPro" id="IPR036987">
    <property type="entry name" value="SRA-YDG_sf"/>
</dbReference>
<dbReference type="GO" id="GO:0016567">
    <property type="term" value="P:protein ubiquitination"/>
    <property type="evidence" value="ECO:0007669"/>
    <property type="project" value="UniProtKB-UniRule"/>
</dbReference>
<keyword evidence="16" id="KW-0804">Transcription</keyword>
<evidence type="ECO:0000259" key="25">
    <source>
        <dbReference type="PROSITE" id="PS51015"/>
    </source>
</evidence>
<dbReference type="SMART" id="SM00545">
    <property type="entry name" value="JmjN"/>
    <property type="match status" value="1"/>
</dbReference>
<dbReference type="PROSITE" id="PS50016">
    <property type="entry name" value="ZF_PHD_2"/>
    <property type="match status" value="1"/>
</dbReference>
<dbReference type="PROSITE" id="PS51184">
    <property type="entry name" value="JMJC"/>
    <property type="match status" value="1"/>
</dbReference>
<dbReference type="Gene3D" id="2.30.30.1150">
    <property type="match status" value="1"/>
</dbReference>
<dbReference type="SUPFAM" id="SSF57850">
    <property type="entry name" value="RING/U-box"/>
    <property type="match status" value="1"/>
</dbReference>
<feature type="compositionally biased region" description="Polar residues" evidence="22">
    <location>
        <begin position="111"/>
        <end position="122"/>
    </location>
</feature>
<comment type="domain">
    <text evidence="21">The YDG domain mediates the interaction with histone H3.</text>
</comment>
<dbReference type="SMART" id="SM00466">
    <property type="entry name" value="SRA"/>
    <property type="match status" value="1"/>
</dbReference>
<dbReference type="SMART" id="SM00249">
    <property type="entry name" value="PHD"/>
    <property type="match status" value="1"/>
</dbReference>
<evidence type="ECO:0000256" key="4">
    <source>
        <dbReference type="ARBA" id="ARBA00004906"/>
    </source>
</evidence>
<dbReference type="SUPFAM" id="SSF57903">
    <property type="entry name" value="FYVE/PHD zinc finger"/>
    <property type="match status" value="1"/>
</dbReference>
<evidence type="ECO:0000259" key="26">
    <source>
        <dbReference type="PROSITE" id="PS51183"/>
    </source>
</evidence>
<dbReference type="CDD" id="cd20457">
    <property type="entry name" value="Tudor_UHRF1_rpt2"/>
    <property type="match status" value="1"/>
</dbReference>
<evidence type="ECO:0000259" key="27">
    <source>
        <dbReference type="PROSITE" id="PS51184"/>
    </source>
</evidence>
<keyword evidence="29" id="KW-1185">Reference proteome</keyword>
<dbReference type="GO" id="GO:0005634">
    <property type="term" value="C:nucleus"/>
    <property type="evidence" value="ECO:0007669"/>
    <property type="project" value="UniProtKB-SubCell"/>
</dbReference>
<evidence type="ECO:0000256" key="6">
    <source>
        <dbReference type="ARBA" id="ARBA00022553"/>
    </source>
</evidence>
<evidence type="ECO:0000256" key="1">
    <source>
        <dbReference type="ARBA" id="ARBA00000900"/>
    </source>
</evidence>
<dbReference type="GO" id="GO:0044027">
    <property type="term" value="P:negative regulation of gene expression via chromosomal CpG island methylation"/>
    <property type="evidence" value="ECO:0007669"/>
    <property type="project" value="UniProtKB-ARBA"/>
</dbReference>
<dbReference type="InterPro" id="IPR015947">
    <property type="entry name" value="PUA-like_sf"/>
</dbReference>
<keyword evidence="21" id="KW-0238">DNA-binding</keyword>
<evidence type="ECO:0000256" key="17">
    <source>
        <dbReference type="ARBA" id="ARBA00023242"/>
    </source>
</evidence>
<comment type="domain">
    <text evidence="21">The tudor-like regions specifically recognize and bind histone H3 unmethylated at 'Arg-2' (H3R2me0), while the PHD-type zinc finger specifically recognizes and binds histone H3 trimethylated at 'Lys-9' (H3K9me3).</text>
</comment>
<feature type="compositionally biased region" description="Pro residues" evidence="22">
    <location>
        <begin position="755"/>
        <end position="769"/>
    </location>
</feature>
<name>A0AAD3MA11_LATJO</name>
<dbReference type="EMBL" id="BRZM01003569">
    <property type="protein sequence ID" value="GLD49916.1"/>
    <property type="molecule type" value="Genomic_DNA"/>
</dbReference>
<dbReference type="InterPro" id="IPR047406">
    <property type="entry name" value="Ubl_UHRF1"/>
</dbReference>
<keyword evidence="14" id="KW-0223">Dioxygenase</keyword>
<dbReference type="InterPro" id="IPR011011">
    <property type="entry name" value="Znf_FYVE_PHD"/>
</dbReference>
<dbReference type="FunFam" id="3.10.20.90:FF:000143">
    <property type="entry name" value="E3 ubiquitin-protein ligase UHRF1 isoform 1"/>
    <property type="match status" value="1"/>
</dbReference>